<gene>
    <name evidence="1" type="ORF">HDA44_005782</name>
</gene>
<dbReference type="Proteomes" id="UP000558997">
    <property type="component" value="Unassembled WGS sequence"/>
</dbReference>
<proteinExistence type="predicted"/>
<organism evidence="1 2">
    <name type="scientific">Kribbella solani</name>
    <dbReference type="NCBI Taxonomy" id="236067"/>
    <lineage>
        <taxon>Bacteria</taxon>
        <taxon>Bacillati</taxon>
        <taxon>Actinomycetota</taxon>
        <taxon>Actinomycetes</taxon>
        <taxon>Propionibacteriales</taxon>
        <taxon>Kribbellaceae</taxon>
        <taxon>Kribbella</taxon>
    </lineage>
</organism>
<name>A0A841DWU6_9ACTN</name>
<evidence type="ECO:0000313" key="1">
    <source>
        <dbReference type="EMBL" id="MBB5982441.1"/>
    </source>
</evidence>
<accession>A0A841DWU6</accession>
<sequence length="81" mass="8646">MTPWRQAAPGELCTCGRQAREVFVRADGDEIGYCGVPDGGSKSGPCPFCGKRRHSPGPCPRYTLRLPADPVTCDDPRPNGG</sequence>
<protein>
    <submittedName>
        <fullName evidence="1">Uncharacterized protein</fullName>
    </submittedName>
</protein>
<dbReference type="RefSeq" id="WP_184839661.1">
    <property type="nucleotide sequence ID" value="NZ_BAAAVN010000008.1"/>
</dbReference>
<evidence type="ECO:0000313" key="2">
    <source>
        <dbReference type="Proteomes" id="UP000558997"/>
    </source>
</evidence>
<dbReference type="EMBL" id="JACHNF010000001">
    <property type="protein sequence ID" value="MBB5982441.1"/>
    <property type="molecule type" value="Genomic_DNA"/>
</dbReference>
<dbReference type="AlphaFoldDB" id="A0A841DWU6"/>
<comment type="caution">
    <text evidence="1">The sequence shown here is derived from an EMBL/GenBank/DDBJ whole genome shotgun (WGS) entry which is preliminary data.</text>
</comment>
<reference evidence="1 2" key="1">
    <citation type="submission" date="2020-08" db="EMBL/GenBank/DDBJ databases">
        <title>Sequencing the genomes of 1000 actinobacteria strains.</title>
        <authorList>
            <person name="Klenk H.-P."/>
        </authorList>
    </citation>
    <scope>NUCLEOTIDE SEQUENCE [LARGE SCALE GENOMIC DNA]</scope>
    <source>
        <strain evidence="1 2">DSM 17294</strain>
    </source>
</reference>
<keyword evidence="2" id="KW-1185">Reference proteome</keyword>